<comment type="catalytic activity">
    <reaction evidence="1">
        <text>4-amino-5-hydroxymethyl-2-methylpyrimidine + ATP = 4-amino-2-methyl-5-(phosphooxymethyl)pyrimidine + ADP + H(+)</text>
        <dbReference type="Rhea" id="RHEA:23096"/>
        <dbReference type="ChEBI" id="CHEBI:15378"/>
        <dbReference type="ChEBI" id="CHEBI:16892"/>
        <dbReference type="ChEBI" id="CHEBI:30616"/>
        <dbReference type="ChEBI" id="CHEBI:58354"/>
        <dbReference type="ChEBI" id="CHEBI:456216"/>
        <dbReference type="EC" id="2.7.1.49"/>
    </reaction>
</comment>
<dbReference type="CDD" id="cd01169">
    <property type="entry name" value="HMPP_kinase"/>
    <property type="match status" value="1"/>
</dbReference>
<comment type="pathway">
    <text evidence="4">Cofactor biosynthesis; thiamine diphosphate biosynthesis; 4-amino-2-methyl-5-diphosphomethylpyrimidine from 5-amino-1-(5-phospho-D-ribosyl)imidazole: step 3/3.</text>
</comment>
<keyword evidence="5" id="KW-0808">Transferase</keyword>
<accession>A0A1T5L4K1</accession>
<dbReference type="NCBIfam" id="NF011301">
    <property type="entry name" value="PRK14713.1"/>
    <property type="match status" value="1"/>
</dbReference>
<evidence type="ECO:0000256" key="4">
    <source>
        <dbReference type="ARBA" id="ARBA00004769"/>
    </source>
</evidence>
<dbReference type="UniPathway" id="UPA00060">
    <property type="reaction ID" value="UER00138"/>
</dbReference>
<evidence type="ECO:0000256" key="1">
    <source>
        <dbReference type="ARBA" id="ARBA00000151"/>
    </source>
</evidence>
<protein>
    <submittedName>
        <fullName evidence="13">Hydroxymethylpyrimidine/phosphomethylpyrimidine kinase</fullName>
    </submittedName>
</protein>
<dbReference type="GO" id="GO:0009229">
    <property type="term" value="P:thiamine diphosphate biosynthetic process"/>
    <property type="evidence" value="ECO:0007669"/>
    <property type="project" value="UniProtKB-UniPathway"/>
</dbReference>
<dbReference type="GO" id="GO:0008902">
    <property type="term" value="F:hydroxymethylpyrimidine kinase activity"/>
    <property type="evidence" value="ECO:0007669"/>
    <property type="project" value="UniProtKB-EC"/>
</dbReference>
<feature type="domain" description="Thiaminase-2/PQQC" evidence="11">
    <location>
        <begin position="349"/>
        <end position="528"/>
    </location>
</feature>
<dbReference type="InterPro" id="IPR016084">
    <property type="entry name" value="Haem_Oase-like_multi-hlx"/>
</dbReference>
<evidence type="ECO:0000256" key="2">
    <source>
        <dbReference type="ARBA" id="ARBA00000565"/>
    </source>
</evidence>
<feature type="domain" description="Pyridoxamine kinase/Phosphomethylpyrimidine kinase" evidence="12">
    <location>
        <begin position="42"/>
        <end position="304"/>
    </location>
</feature>
<sequence length="553" mass="56953">MSARAPEDSSAGATGPAPVPTRTVTTGTVPSRPRVLAVAGSDPSGGAGIQADLKSIAAAGGYGMAAVTALTVQNTQGVRDVHVPPATFLAAQLEALADDVHVDAVKIGMLGSAPVAEAVGAWLDGLPRAATTTRPAVVLDPVMVATSGDRLLDPEAERAVRDLLGRVDVVTPNLPELAVLAQEPTVTDWAAALEQARRLAARHGVLVVAKGGHLGQAAGSAAGAEHGAPDALVGPDGVLVELAGERLRTTSTHGSGCSLSSGLATRFARTGDWADALHGTKAWLTAAIRAGEALRVGEGHGPVDHLVGLRGLPADTAPAPAGPGSGGDLVALWWEDAAPVRAAIDDLAFVRALGDGTLGADHFRTYLEQDAIYLREYARCLARASELAPTRAEQAFWAGGAHGALVTELDLHTRWLGGEPQDVPASPTTSAYLDHLRAAGDDYATLVAAVLPCYWIYQDVGERLAARNHPLHPYAAWLGTYADESFAAATREAAAILRRAAAAADARTRDRMAAAFRTACEHELAFFDQTGLPGPSGAARGADRRRAEPVVAG</sequence>
<dbReference type="InterPro" id="IPR013749">
    <property type="entry name" value="PM/HMP-P_kinase-1"/>
</dbReference>
<dbReference type="PANTHER" id="PTHR20858">
    <property type="entry name" value="PHOSPHOMETHYLPYRIMIDINE KINASE"/>
    <property type="match status" value="1"/>
</dbReference>
<dbReference type="STRING" id="526729.SAMN04324258_2863"/>
<evidence type="ECO:0000256" key="9">
    <source>
        <dbReference type="ARBA" id="ARBA00022977"/>
    </source>
</evidence>
<evidence type="ECO:0000313" key="14">
    <source>
        <dbReference type="Proteomes" id="UP000189777"/>
    </source>
</evidence>
<dbReference type="Gene3D" id="3.40.1190.20">
    <property type="match status" value="1"/>
</dbReference>
<reference evidence="13 14" key="1">
    <citation type="submission" date="2017-02" db="EMBL/GenBank/DDBJ databases">
        <authorList>
            <person name="Peterson S.W."/>
        </authorList>
    </citation>
    <scope>NUCLEOTIDE SEQUENCE [LARGE SCALE GENOMIC DNA]</scope>
    <source>
        <strain evidence="13 14">DSM 21481</strain>
    </source>
</reference>
<dbReference type="FunFam" id="3.40.1190.20:FF:000003">
    <property type="entry name" value="Phosphomethylpyrimidine kinase ThiD"/>
    <property type="match status" value="1"/>
</dbReference>
<evidence type="ECO:0000259" key="12">
    <source>
        <dbReference type="Pfam" id="PF08543"/>
    </source>
</evidence>
<dbReference type="GO" id="GO:0005829">
    <property type="term" value="C:cytosol"/>
    <property type="evidence" value="ECO:0007669"/>
    <property type="project" value="TreeGrafter"/>
</dbReference>
<dbReference type="PANTHER" id="PTHR20858:SF17">
    <property type="entry name" value="HYDROXYMETHYLPYRIMIDINE_PHOSPHOMETHYLPYRIMIDINE KINASE THI20-RELATED"/>
    <property type="match status" value="1"/>
</dbReference>
<dbReference type="NCBIfam" id="TIGR00097">
    <property type="entry name" value="HMP-P_kinase"/>
    <property type="match status" value="1"/>
</dbReference>
<dbReference type="InterPro" id="IPR004399">
    <property type="entry name" value="HMP/HMP-P_kinase_dom"/>
</dbReference>
<comment type="function">
    <text evidence="3">Catalyzes the phosphorylation of hydroxymethylpyrimidine phosphate (HMP-P) to HMP-PP, and of HMP to HMP-P.</text>
</comment>
<evidence type="ECO:0000313" key="13">
    <source>
        <dbReference type="EMBL" id="SKC70982.1"/>
    </source>
</evidence>
<organism evidence="13 14">
    <name type="scientific">Krasilnikoviella flava</name>
    <dbReference type="NCBI Taxonomy" id="526729"/>
    <lineage>
        <taxon>Bacteria</taxon>
        <taxon>Bacillati</taxon>
        <taxon>Actinomycetota</taxon>
        <taxon>Actinomycetes</taxon>
        <taxon>Micrococcales</taxon>
        <taxon>Promicromonosporaceae</taxon>
        <taxon>Krasilnikoviella</taxon>
    </lineage>
</organism>
<dbReference type="Pfam" id="PF08543">
    <property type="entry name" value="Phos_pyr_kin"/>
    <property type="match status" value="1"/>
</dbReference>
<proteinExistence type="predicted"/>
<name>A0A1T5L4K1_9MICO</name>
<dbReference type="InterPro" id="IPR004305">
    <property type="entry name" value="Thiaminase-2/PQQC"/>
</dbReference>
<evidence type="ECO:0000256" key="3">
    <source>
        <dbReference type="ARBA" id="ARBA00003848"/>
    </source>
</evidence>
<dbReference type="GO" id="GO:0005524">
    <property type="term" value="F:ATP binding"/>
    <property type="evidence" value="ECO:0007669"/>
    <property type="project" value="UniProtKB-KW"/>
</dbReference>
<dbReference type="GO" id="GO:0008972">
    <property type="term" value="F:phosphomethylpyrimidine kinase activity"/>
    <property type="evidence" value="ECO:0007669"/>
    <property type="project" value="UniProtKB-EC"/>
</dbReference>
<keyword evidence="8" id="KW-0067">ATP-binding</keyword>
<dbReference type="CDD" id="cd19365">
    <property type="entry name" value="TenA_C-like"/>
    <property type="match status" value="1"/>
</dbReference>
<evidence type="ECO:0000256" key="5">
    <source>
        <dbReference type="ARBA" id="ARBA00022679"/>
    </source>
</evidence>
<dbReference type="Pfam" id="PF03070">
    <property type="entry name" value="TENA_THI-4"/>
    <property type="match status" value="1"/>
</dbReference>
<evidence type="ECO:0000256" key="6">
    <source>
        <dbReference type="ARBA" id="ARBA00022741"/>
    </source>
</evidence>
<evidence type="ECO:0000256" key="8">
    <source>
        <dbReference type="ARBA" id="ARBA00022840"/>
    </source>
</evidence>
<keyword evidence="6" id="KW-0547">Nucleotide-binding</keyword>
<gene>
    <name evidence="13" type="ORF">SAMN04324258_2863</name>
</gene>
<dbReference type="InterPro" id="IPR029056">
    <property type="entry name" value="Ribokinase-like"/>
</dbReference>
<keyword evidence="9" id="KW-0784">Thiamine biosynthesis</keyword>
<dbReference type="SUPFAM" id="SSF53613">
    <property type="entry name" value="Ribokinase-like"/>
    <property type="match status" value="1"/>
</dbReference>
<keyword evidence="14" id="KW-1185">Reference proteome</keyword>
<dbReference type="SUPFAM" id="SSF48613">
    <property type="entry name" value="Heme oxygenase-like"/>
    <property type="match status" value="1"/>
</dbReference>
<dbReference type="OrthoDB" id="34166at2"/>
<dbReference type="Gene3D" id="1.20.910.10">
    <property type="entry name" value="Heme oxygenase-like"/>
    <property type="match status" value="1"/>
</dbReference>
<evidence type="ECO:0000256" key="10">
    <source>
        <dbReference type="SAM" id="MobiDB-lite"/>
    </source>
</evidence>
<dbReference type="EMBL" id="FUZQ01000005">
    <property type="protein sequence ID" value="SKC70982.1"/>
    <property type="molecule type" value="Genomic_DNA"/>
</dbReference>
<dbReference type="AlphaFoldDB" id="A0A1T5L4K1"/>
<dbReference type="Proteomes" id="UP000189777">
    <property type="component" value="Unassembled WGS sequence"/>
</dbReference>
<evidence type="ECO:0000259" key="11">
    <source>
        <dbReference type="Pfam" id="PF03070"/>
    </source>
</evidence>
<dbReference type="GO" id="GO:0009228">
    <property type="term" value="P:thiamine biosynthetic process"/>
    <property type="evidence" value="ECO:0007669"/>
    <property type="project" value="UniProtKB-KW"/>
</dbReference>
<feature type="region of interest" description="Disordered" evidence="10">
    <location>
        <begin position="1"/>
        <end position="33"/>
    </location>
</feature>
<evidence type="ECO:0000256" key="7">
    <source>
        <dbReference type="ARBA" id="ARBA00022777"/>
    </source>
</evidence>
<comment type="catalytic activity">
    <reaction evidence="2">
        <text>4-amino-2-methyl-5-(phosphooxymethyl)pyrimidine + ATP = 4-amino-2-methyl-5-(diphosphooxymethyl)pyrimidine + ADP</text>
        <dbReference type="Rhea" id="RHEA:19893"/>
        <dbReference type="ChEBI" id="CHEBI:30616"/>
        <dbReference type="ChEBI" id="CHEBI:57841"/>
        <dbReference type="ChEBI" id="CHEBI:58354"/>
        <dbReference type="ChEBI" id="CHEBI:456216"/>
        <dbReference type="EC" id="2.7.4.7"/>
    </reaction>
</comment>
<keyword evidence="7 13" id="KW-0418">Kinase</keyword>
<feature type="compositionally biased region" description="Low complexity" evidence="10">
    <location>
        <begin position="9"/>
        <end position="33"/>
    </location>
</feature>
<dbReference type="RefSeq" id="WP_079575160.1">
    <property type="nucleotide sequence ID" value="NZ_FUZQ01000005.1"/>
</dbReference>